<dbReference type="GO" id="GO:0006310">
    <property type="term" value="P:DNA recombination"/>
    <property type="evidence" value="ECO:0007669"/>
    <property type="project" value="UniProtKB-UniRule"/>
</dbReference>
<proteinExistence type="inferred from homology"/>
<dbReference type="InterPro" id="IPR007476">
    <property type="entry name" value="RdgC"/>
</dbReference>
<comment type="subcellular location">
    <subcellularLocation>
        <location evidence="1 6">Cytoplasm</location>
        <location evidence="1 6">Nucleoid</location>
    </subcellularLocation>
</comment>
<accession>A0A225M378</accession>
<dbReference type="EMBL" id="NJIH01000022">
    <property type="protein sequence ID" value="OWT53409.1"/>
    <property type="molecule type" value="Genomic_DNA"/>
</dbReference>
<reference evidence="8" key="1">
    <citation type="submission" date="2017-06" db="EMBL/GenBank/DDBJ databases">
        <title>Herbaspirillum phytohormonus sp. nov., isolated from the root nodule of Robinia pseudoacacia in lead-zinc mine.</title>
        <authorList>
            <person name="Fan M."/>
            <person name="Lin Y."/>
        </authorList>
    </citation>
    <scope>NUCLEOTIDE SEQUENCE [LARGE SCALE GENOMIC DNA]</scope>
    <source>
        <strain evidence="8">SC-089</strain>
    </source>
</reference>
<dbReference type="OrthoDB" id="5290530at2"/>
<keyword evidence="4 6" id="KW-0963">Cytoplasm</keyword>
<dbReference type="GO" id="GO:0005737">
    <property type="term" value="C:cytoplasm"/>
    <property type="evidence" value="ECO:0007669"/>
    <property type="project" value="UniProtKB-UniRule"/>
</dbReference>
<dbReference type="PANTHER" id="PTHR38103">
    <property type="entry name" value="RECOMBINATION-ASSOCIATED PROTEIN RDGC"/>
    <property type="match status" value="1"/>
</dbReference>
<evidence type="ECO:0000313" key="8">
    <source>
        <dbReference type="Proteomes" id="UP000214603"/>
    </source>
</evidence>
<dbReference type="NCBIfam" id="NF001464">
    <property type="entry name" value="PRK00321.1-5"/>
    <property type="match status" value="1"/>
</dbReference>
<evidence type="ECO:0000256" key="3">
    <source>
        <dbReference type="ARBA" id="ARBA00022296"/>
    </source>
</evidence>
<comment type="similarity">
    <text evidence="2 6">Belongs to the RdgC family.</text>
</comment>
<dbReference type="GO" id="GO:0000018">
    <property type="term" value="P:regulation of DNA recombination"/>
    <property type="evidence" value="ECO:0007669"/>
    <property type="project" value="TreeGrafter"/>
</dbReference>
<keyword evidence="5 6" id="KW-0233">DNA recombination</keyword>
<evidence type="ECO:0000256" key="1">
    <source>
        <dbReference type="ARBA" id="ARBA00004453"/>
    </source>
</evidence>
<evidence type="ECO:0000256" key="4">
    <source>
        <dbReference type="ARBA" id="ARBA00022490"/>
    </source>
</evidence>
<dbReference type="NCBIfam" id="NF001463">
    <property type="entry name" value="PRK00321.1-4"/>
    <property type="match status" value="1"/>
</dbReference>
<dbReference type="Pfam" id="PF04381">
    <property type="entry name" value="RdgC"/>
    <property type="match status" value="1"/>
</dbReference>
<gene>
    <name evidence="6" type="primary">rdgC</name>
    <name evidence="7" type="ORF">CEY11_24785</name>
</gene>
<dbReference type="RefSeq" id="WP_088606119.1">
    <property type="nucleotide sequence ID" value="NZ_NJIH01000022.1"/>
</dbReference>
<evidence type="ECO:0000256" key="5">
    <source>
        <dbReference type="ARBA" id="ARBA00023172"/>
    </source>
</evidence>
<organism evidence="7 8">
    <name type="scientific">Candidimonas nitroreducens</name>
    <dbReference type="NCBI Taxonomy" id="683354"/>
    <lineage>
        <taxon>Bacteria</taxon>
        <taxon>Pseudomonadati</taxon>
        <taxon>Pseudomonadota</taxon>
        <taxon>Betaproteobacteria</taxon>
        <taxon>Burkholderiales</taxon>
        <taxon>Alcaligenaceae</taxon>
        <taxon>Candidimonas</taxon>
    </lineage>
</organism>
<dbReference type="PANTHER" id="PTHR38103:SF1">
    <property type="entry name" value="RECOMBINATION-ASSOCIATED PROTEIN RDGC"/>
    <property type="match status" value="1"/>
</dbReference>
<dbReference type="GO" id="GO:0003690">
    <property type="term" value="F:double-stranded DNA binding"/>
    <property type="evidence" value="ECO:0007669"/>
    <property type="project" value="TreeGrafter"/>
</dbReference>
<dbReference type="GO" id="GO:0043590">
    <property type="term" value="C:bacterial nucleoid"/>
    <property type="evidence" value="ECO:0007669"/>
    <property type="project" value="TreeGrafter"/>
</dbReference>
<evidence type="ECO:0000256" key="2">
    <source>
        <dbReference type="ARBA" id="ARBA00008657"/>
    </source>
</evidence>
<dbReference type="HAMAP" id="MF_00194">
    <property type="entry name" value="RdgC"/>
    <property type="match status" value="1"/>
</dbReference>
<evidence type="ECO:0000256" key="6">
    <source>
        <dbReference type="HAMAP-Rule" id="MF_00194"/>
    </source>
</evidence>
<protein>
    <recommendedName>
        <fullName evidence="3 6">Recombination-associated protein RdgC</fullName>
    </recommendedName>
</protein>
<keyword evidence="8" id="KW-1185">Reference proteome</keyword>
<comment type="function">
    <text evidence="6">May be involved in recombination.</text>
</comment>
<evidence type="ECO:0000313" key="7">
    <source>
        <dbReference type="EMBL" id="OWT53409.1"/>
    </source>
</evidence>
<dbReference type="AlphaFoldDB" id="A0A225M378"/>
<sequence length="300" mass="33566">MWFKNLKVFRLSPSWSCTPEALEASLEKLAFQPGNAQEMQSLGWIAPREGAGLVHAVNGQYLLSLRAEKKLLPSTVVNQVARARAQEIEEQQGYKPGRRQMKEIKEQVVDELTPRAFSIYRDTRVWIDTRNHWLVVDAAAAAKCDEVMGLLAKALDPFPVALLHVEQSPASAMTEWLISDEAPAGFSIDQDTELRSTSESRAAVRYVRQSMDIDEVQKHVRAGKQCTRLALTWADRVSFVLTDGLDIKRVTPLDVLRENQESAGRNEDEQFDSDMALMTGELARMLDALVEALGGEKKAV</sequence>
<dbReference type="Proteomes" id="UP000214603">
    <property type="component" value="Unassembled WGS sequence"/>
</dbReference>
<name>A0A225M378_9BURK</name>
<comment type="caution">
    <text evidence="7">The sequence shown here is derived from an EMBL/GenBank/DDBJ whole genome shotgun (WGS) entry which is preliminary data.</text>
</comment>